<keyword evidence="2" id="KW-0238">DNA-binding</keyword>
<dbReference type="SMART" id="SM00342">
    <property type="entry name" value="HTH_ARAC"/>
    <property type="match status" value="1"/>
</dbReference>
<dbReference type="Pfam" id="PF12833">
    <property type="entry name" value="HTH_18"/>
    <property type="match status" value="1"/>
</dbReference>
<evidence type="ECO:0000256" key="3">
    <source>
        <dbReference type="ARBA" id="ARBA00023163"/>
    </source>
</evidence>
<keyword evidence="1" id="KW-0805">Transcription regulation</keyword>
<dbReference type="PANTHER" id="PTHR43280:SF2">
    <property type="entry name" value="HTH-TYPE TRANSCRIPTIONAL REGULATOR EXSA"/>
    <property type="match status" value="1"/>
</dbReference>
<dbReference type="Pfam" id="PF02311">
    <property type="entry name" value="AraC_binding"/>
    <property type="match status" value="1"/>
</dbReference>
<name>A0A9D2NDI3_9FIRM</name>
<dbReference type="InterPro" id="IPR018062">
    <property type="entry name" value="HTH_AraC-typ_CS"/>
</dbReference>
<comment type="caution">
    <text evidence="5">The sequence shown here is derived from an EMBL/GenBank/DDBJ whole genome shotgun (WGS) entry which is preliminary data.</text>
</comment>
<dbReference type="SUPFAM" id="SSF51182">
    <property type="entry name" value="RmlC-like cupins"/>
    <property type="match status" value="1"/>
</dbReference>
<evidence type="ECO:0000259" key="4">
    <source>
        <dbReference type="PROSITE" id="PS01124"/>
    </source>
</evidence>
<dbReference type="GO" id="GO:0003700">
    <property type="term" value="F:DNA-binding transcription factor activity"/>
    <property type="evidence" value="ECO:0007669"/>
    <property type="project" value="InterPro"/>
</dbReference>
<proteinExistence type="predicted"/>
<evidence type="ECO:0000256" key="1">
    <source>
        <dbReference type="ARBA" id="ARBA00023015"/>
    </source>
</evidence>
<reference evidence="5" key="2">
    <citation type="submission" date="2021-04" db="EMBL/GenBank/DDBJ databases">
        <authorList>
            <person name="Gilroy R."/>
        </authorList>
    </citation>
    <scope>NUCLEOTIDE SEQUENCE</scope>
    <source>
        <strain evidence="5">USAMLcec2-132</strain>
    </source>
</reference>
<dbReference type="InterPro" id="IPR011051">
    <property type="entry name" value="RmlC_Cupin_sf"/>
</dbReference>
<dbReference type="InterPro" id="IPR020449">
    <property type="entry name" value="Tscrpt_reg_AraC-type_HTH"/>
</dbReference>
<evidence type="ECO:0000256" key="2">
    <source>
        <dbReference type="ARBA" id="ARBA00023125"/>
    </source>
</evidence>
<dbReference type="Proteomes" id="UP000823891">
    <property type="component" value="Unassembled WGS sequence"/>
</dbReference>
<dbReference type="EMBL" id="DWWS01000016">
    <property type="protein sequence ID" value="HJC22763.1"/>
    <property type="molecule type" value="Genomic_DNA"/>
</dbReference>
<evidence type="ECO:0000313" key="5">
    <source>
        <dbReference type="EMBL" id="HJC22763.1"/>
    </source>
</evidence>
<dbReference type="GO" id="GO:0043565">
    <property type="term" value="F:sequence-specific DNA binding"/>
    <property type="evidence" value="ECO:0007669"/>
    <property type="project" value="InterPro"/>
</dbReference>
<dbReference type="InterPro" id="IPR018060">
    <property type="entry name" value="HTH_AraC"/>
</dbReference>
<feature type="domain" description="HTH araC/xylS-type" evidence="4">
    <location>
        <begin position="191"/>
        <end position="288"/>
    </location>
</feature>
<dbReference type="PROSITE" id="PS00041">
    <property type="entry name" value="HTH_ARAC_FAMILY_1"/>
    <property type="match status" value="1"/>
</dbReference>
<accession>A0A9D2NDI3</accession>
<protein>
    <submittedName>
        <fullName evidence="5">AraC family transcriptional regulator</fullName>
    </submittedName>
</protein>
<dbReference type="InterPro" id="IPR003313">
    <property type="entry name" value="AraC-bd"/>
</dbReference>
<dbReference type="PANTHER" id="PTHR43280">
    <property type="entry name" value="ARAC-FAMILY TRANSCRIPTIONAL REGULATOR"/>
    <property type="match status" value="1"/>
</dbReference>
<sequence length="289" mass="32232">MVWIAHPVTEQIHLTDIYSLFDVHYEKGYEFPGESHNFWECLYVSAGEVCVSGDERVYNLTQGAIIFHRPLELHKFIVTGEQGADLFIFSYSAEGPLTAFLSRKVFQLTDSQKGLLSSLLAFIRKRTEPAGTPKASYPDADVRYRRYLEPFGRLPAYSQTVASYLQLLMLSLAETGAVFSASSAPDAVLFSQAVSFLNSNIHRQPSVPEISRFCGLSEAGLKRLFDKYAGIGVHKYLLKLKIKAAAELLQSGETVSRTAEALGFNSQSYFSRAFKRETGMAPTEAREGR</sequence>
<keyword evidence="3" id="KW-0804">Transcription</keyword>
<dbReference type="SUPFAM" id="SSF46689">
    <property type="entry name" value="Homeodomain-like"/>
    <property type="match status" value="2"/>
</dbReference>
<organism evidence="5 6">
    <name type="scientific">Candidatus Eisenbergiella merdavium</name>
    <dbReference type="NCBI Taxonomy" id="2838551"/>
    <lineage>
        <taxon>Bacteria</taxon>
        <taxon>Bacillati</taxon>
        <taxon>Bacillota</taxon>
        <taxon>Clostridia</taxon>
        <taxon>Lachnospirales</taxon>
        <taxon>Lachnospiraceae</taxon>
        <taxon>Eisenbergiella</taxon>
    </lineage>
</organism>
<reference evidence="5" key="1">
    <citation type="journal article" date="2021" name="PeerJ">
        <title>Extensive microbial diversity within the chicken gut microbiome revealed by metagenomics and culture.</title>
        <authorList>
            <person name="Gilroy R."/>
            <person name="Ravi A."/>
            <person name="Getino M."/>
            <person name="Pursley I."/>
            <person name="Horton D.L."/>
            <person name="Alikhan N.F."/>
            <person name="Baker D."/>
            <person name="Gharbi K."/>
            <person name="Hall N."/>
            <person name="Watson M."/>
            <person name="Adriaenssens E.M."/>
            <person name="Foster-Nyarko E."/>
            <person name="Jarju S."/>
            <person name="Secka A."/>
            <person name="Antonio M."/>
            <person name="Oren A."/>
            <person name="Chaudhuri R.R."/>
            <person name="La Ragione R."/>
            <person name="Hildebrand F."/>
            <person name="Pallen M.J."/>
        </authorList>
    </citation>
    <scope>NUCLEOTIDE SEQUENCE</scope>
    <source>
        <strain evidence="5">USAMLcec2-132</strain>
    </source>
</reference>
<dbReference type="PROSITE" id="PS01124">
    <property type="entry name" value="HTH_ARAC_FAMILY_2"/>
    <property type="match status" value="1"/>
</dbReference>
<gene>
    <name evidence="5" type="ORF">H9761_03560</name>
</gene>
<dbReference type="Gene3D" id="2.60.120.10">
    <property type="entry name" value="Jelly Rolls"/>
    <property type="match status" value="1"/>
</dbReference>
<dbReference type="Gene3D" id="1.10.10.60">
    <property type="entry name" value="Homeodomain-like"/>
    <property type="match status" value="1"/>
</dbReference>
<dbReference type="AlphaFoldDB" id="A0A9D2NDI3"/>
<dbReference type="PRINTS" id="PR00032">
    <property type="entry name" value="HTHARAC"/>
</dbReference>
<dbReference type="InterPro" id="IPR014710">
    <property type="entry name" value="RmlC-like_jellyroll"/>
</dbReference>
<dbReference type="InterPro" id="IPR009057">
    <property type="entry name" value="Homeodomain-like_sf"/>
</dbReference>
<evidence type="ECO:0000313" key="6">
    <source>
        <dbReference type="Proteomes" id="UP000823891"/>
    </source>
</evidence>